<gene>
    <name evidence="1" type="ORF">HSR121_2520</name>
</gene>
<organism evidence="1 2">
    <name type="scientific">Halapricum desulfuricans</name>
    <dbReference type="NCBI Taxonomy" id="2841257"/>
    <lineage>
        <taxon>Archaea</taxon>
        <taxon>Methanobacteriati</taxon>
        <taxon>Methanobacteriota</taxon>
        <taxon>Stenosarchaea group</taxon>
        <taxon>Halobacteria</taxon>
        <taxon>Halobacteriales</taxon>
        <taxon>Haloarculaceae</taxon>
        <taxon>Halapricum</taxon>
    </lineage>
</organism>
<accession>A0A897N2X8</accession>
<name>A0A897N2X8_9EURY</name>
<proteinExistence type="predicted"/>
<reference evidence="1" key="1">
    <citation type="submission" date="2020-11" db="EMBL/GenBank/DDBJ databases">
        <title>Carbohydrate-dependent, anaerobic sulfur respiration: A novel catabolism in halophilic archaea.</title>
        <authorList>
            <person name="Sorokin D.Y."/>
            <person name="Messina E."/>
            <person name="Smedile F."/>
            <person name="La Cono V."/>
            <person name="Hallsworth J.E."/>
            <person name="Yakimov M.M."/>
        </authorList>
    </citation>
    <scope>NUCLEOTIDE SEQUENCE</scope>
    <source>
        <strain evidence="1">HSR12-1</strain>
    </source>
</reference>
<sequence>MAIRQFLPPDTSREMAAVTRVDLSIKGTTRYGGSVHQGCIPAGKVGFVTVTFRTVRAQRPGDDVTRRGLRLRPLDGGFDNVARR</sequence>
<dbReference type="EMBL" id="CP064787">
    <property type="protein sequence ID" value="QSG06841.1"/>
    <property type="molecule type" value="Genomic_DNA"/>
</dbReference>
<dbReference type="Proteomes" id="UP000663525">
    <property type="component" value="Chromosome"/>
</dbReference>
<protein>
    <submittedName>
        <fullName evidence="1">Uncharacterized protein</fullName>
    </submittedName>
</protein>
<evidence type="ECO:0000313" key="1">
    <source>
        <dbReference type="EMBL" id="QSG06841.1"/>
    </source>
</evidence>
<dbReference type="AlphaFoldDB" id="A0A897N2X8"/>
<evidence type="ECO:0000313" key="2">
    <source>
        <dbReference type="Proteomes" id="UP000663525"/>
    </source>
</evidence>